<protein>
    <submittedName>
        <fullName evidence="1">Uncharacterized protein</fullName>
    </submittedName>
</protein>
<dbReference type="KEGG" id="mets:DK389_03840"/>
<dbReference type="EMBL" id="CP029550">
    <property type="protein sequence ID" value="AWN39825.1"/>
    <property type="molecule type" value="Genomic_DNA"/>
</dbReference>
<dbReference type="Proteomes" id="UP000245926">
    <property type="component" value="Chromosome"/>
</dbReference>
<accession>A0A2U8W189</accession>
<evidence type="ECO:0000313" key="2">
    <source>
        <dbReference type="Proteomes" id="UP000245926"/>
    </source>
</evidence>
<keyword evidence="2" id="KW-1185">Reference proteome</keyword>
<sequence>MRAHHLGLALGFLVTPARASDLIELYRCLDSRVACHRECPRWPIREMQERCFETCTDHLMQCRAWAREER</sequence>
<gene>
    <name evidence="1" type="ORF">DK389_03840</name>
</gene>
<organism evidence="1 2">
    <name type="scientific">Methylobacterium durans</name>
    <dbReference type="NCBI Taxonomy" id="2202825"/>
    <lineage>
        <taxon>Bacteria</taxon>
        <taxon>Pseudomonadati</taxon>
        <taxon>Pseudomonadota</taxon>
        <taxon>Alphaproteobacteria</taxon>
        <taxon>Hyphomicrobiales</taxon>
        <taxon>Methylobacteriaceae</taxon>
        <taxon>Methylobacterium</taxon>
    </lineage>
</organism>
<evidence type="ECO:0000313" key="1">
    <source>
        <dbReference type="EMBL" id="AWN39825.1"/>
    </source>
</evidence>
<dbReference type="AlphaFoldDB" id="A0A2U8W189"/>
<proteinExistence type="predicted"/>
<name>A0A2U8W189_9HYPH</name>
<reference evidence="2" key="1">
    <citation type="submission" date="2018-05" db="EMBL/GenBank/DDBJ databases">
        <title>Complete Genome Sequence of Methylobacterium sp. 17SD2-17.</title>
        <authorList>
            <person name="Srinivasan S."/>
        </authorList>
    </citation>
    <scope>NUCLEOTIDE SEQUENCE [LARGE SCALE GENOMIC DNA]</scope>
    <source>
        <strain evidence="2">17SD2-17</strain>
    </source>
</reference>